<dbReference type="InterPro" id="IPR027385">
    <property type="entry name" value="Beta-barrel_OMP"/>
</dbReference>
<dbReference type="EMBL" id="JAKIKS010000067">
    <property type="protein sequence ID" value="MCL1125928.1"/>
    <property type="molecule type" value="Genomic_DNA"/>
</dbReference>
<evidence type="ECO:0000256" key="2">
    <source>
        <dbReference type="SAM" id="SignalP"/>
    </source>
</evidence>
<evidence type="ECO:0000313" key="5">
    <source>
        <dbReference type="Proteomes" id="UP001203423"/>
    </source>
</evidence>
<dbReference type="SUPFAM" id="SSF56925">
    <property type="entry name" value="OMPA-like"/>
    <property type="match status" value="1"/>
</dbReference>
<organism evidence="4 5">
    <name type="scientific">Shewanella surugensis</name>
    <dbReference type="NCBI Taxonomy" id="212020"/>
    <lineage>
        <taxon>Bacteria</taxon>
        <taxon>Pseudomonadati</taxon>
        <taxon>Pseudomonadota</taxon>
        <taxon>Gammaproteobacteria</taxon>
        <taxon>Alteromonadales</taxon>
        <taxon>Shewanellaceae</taxon>
        <taxon>Shewanella</taxon>
    </lineage>
</organism>
<evidence type="ECO:0000259" key="3">
    <source>
        <dbReference type="Pfam" id="PF13505"/>
    </source>
</evidence>
<evidence type="ECO:0000313" key="4">
    <source>
        <dbReference type="EMBL" id="MCL1125928.1"/>
    </source>
</evidence>
<dbReference type="PROSITE" id="PS51257">
    <property type="entry name" value="PROKAR_LIPOPROTEIN"/>
    <property type="match status" value="1"/>
</dbReference>
<feature type="chain" id="PRO_5046349031" evidence="2">
    <location>
        <begin position="23"/>
        <end position="213"/>
    </location>
</feature>
<dbReference type="InterPro" id="IPR011250">
    <property type="entry name" value="OMP/PagP_B-barrel"/>
</dbReference>
<accession>A0ABT0LDZ8</accession>
<reference evidence="4 5" key="1">
    <citation type="submission" date="2022-01" db="EMBL/GenBank/DDBJ databases">
        <title>Whole genome-based taxonomy of the Shewanellaceae.</title>
        <authorList>
            <person name="Martin-Rodriguez A.J."/>
        </authorList>
    </citation>
    <scope>NUCLEOTIDE SEQUENCE [LARGE SCALE GENOMIC DNA]</scope>
    <source>
        <strain evidence="4 5">DSM 17177</strain>
    </source>
</reference>
<keyword evidence="1 2" id="KW-0732">Signal</keyword>
<sequence>MKTFLTAVTLLLTLGCANTAMAETNDTGFYVGGDIGRTQLKFGSLLDDSTTSVGAYGGYQFNEWFAIEGHVFGTADYDTGLEGQSGSYNGNTFTITKADVSAAAISITPKVTWQINEIFSAYAKAGISYMQVNSEWGATLNGSYGTSSLDYDGFGYVLGAGVNAAITPHLVVRLGYEFMNGDLETNDSLAQATNMDKMDTDLSQFSLGLHYQF</sequence>
<evidence type="ECO:0000256" key="1">
    <source>
        <dbReference type="ARBA" id="ARBA00022729"/>
    </source>
</evidence>
<dbReference type="RefSeq" id="WP_248941262.1">
    <property type="nucleotide sequence ID" value="NZ_JAKIKS010000067.1"/>
</dbReference>
<comment type="caution">
    <text evidence="4">The sequence shown here is derived from an EMBL/GenBank/DDBJ whole genome shotgun (WGS) entry which is preliminary data.</text>
</comment>
<name>A0ABT0LDZ8_9GAMM</name>
<feature type="signal peptide" evidence="2">
    <location>
        <begin position="1"/>
        <end position="22"/>
    </location>
</feature>
<dbReference type="Gene3D" id="2.40.160.20">
    <property type="match status" value="1"/>
</dbReference>
<keyword evidence="5" id="KW-1185">Reference proteome</keyword>
<protein>
    <submittedName>
        <fullName evidence="4">Outer membrane beta-barrel protein</fullName>
    </submittedName>
</protein>
<dbReference type="Pfam" id="PF13505">
    <property type="entry name" value="OMP_b-brl"/>
    <property type="match status" value="1"/>
</dbReference>
<dbReference type="Proteomes" id="UP001203423">
    <property type="component" value="Unassembled WGS sequence"/>
</dbReference>
<gene>
    <name evidence="4" type="ORF">L2764_15985</name>
</gene>
<proteinExistence type="predicted"/>
<feature type="domain" description="Outer membrane protein beta-barrel" evidence="3">
    <location>
        <begin position="9"/>
        <end position="213"/>
    </location>
</feature>